<accession>A0A7E4W666</accession>
<evidence type="ECO:0000313" key="5">
    <source>
        <dbReference type="WBParaSite" id="Pan_g7472.t1"/>
    </source>
</evidence>
<evidence type="ECO:0000256" key="1">
    <source>
        <dbReference type="ARBA" id="ARBA00004123"/>
    </source>
</evidence>
<keyword evidence="4" id="KW-1185">Reference proteome</keyword>
<keyword evidence="2" id="KW-0539">Nucleus</keyword>
<dbReference type="Proteomes" id="UP000492821">
    <property type="component" value="Unassembled WGS sequence"/>
</dbReference>
<dbReference type="Gene3D" id="1.10.10.60">
    <property type="entry name" value="Homeodomain-like"/>
    <property type="match status" value="1"/>
</dbReference>
<dbReference type="GO" id="GO:0003677">
    <property type="term" value="F:DNA binding"/>
    <property type="evidence" value="ECO:0007669"/>
    <property type="project" value="UniProtKB-KW"/>
</dbReference>
<name>A0A7E4W666_PANRE</name>
<proteinExistence type="predicted"/>
<dbReference type="WBParaSite" id="Pan_g7472.t1">
    <property type="protein sequence ID" value="Pan_g7472.t1"/>
    <property type="gene ID" value="Pan_g7472"/>
</dbReference>
<evidence type="ECO:0000313" key="4">
    <source>
        <dbReference type="Proteomes" id="UP000492821"/>
    </source>
</evidence>
<dbReference type="AlphaFoldDB" id="A0A7E4W666"/>
<keyword evidence="2" id="KW-0371">Homeobox</keyword>
<dbReference type="Pfam" id="PF00046">
    <property type="entry name" value="Homeodomain"/>
    <property type="match status" value="1"/>
</dbReference>
<reference evidence="5" key="2">
    <citation type="submission" date="2020-10" db="UniProtKB">
        <authorList>
            <consortium name="WormBaseParasite"/>
        </authorList>
    </citation>
    <scope>IDENTIFICATION</scope>
</reference>
<protein>
    <submittedName>
        <fullName evidence="5">Homeobox domain-containing protein</fullName>
    </submittedName>
</protein>
<dbReference type="InterPro" id="IPR001356">
    <property type="entry name" value="HD"/>
</dbReference>
<reference evidence="4" key="1">
    <citation type="journal article" date="2013" name="Genetics">
        <title>The draft genome and transcriptome of Panagrellus redivivus are shaped by the harsh demands of a free-living lifestyle.</title>
        <authorList>
            <person name="Srinivasan J."/>
            <person name="Dillman A.R."/>
            <person name="Macchietto M.G."/>
            <person name="Heikkinen L."/>
            <person name="Lakso M."/>
            <person name="Fracchia K.M."/>
            <person name="Antoshechkin I."/>
            <person name="Mortazavi A."/>
            <person name="Wong G."/>
            <person name="Sternberg P.W."/>
        </authorList>
    </citation>
    <scope>NUCLEOTIDE SEQUENCE [LARGE SCALE GENOMIC DNA]</scope>
    <source>
        <strain evidence="4">MT8872</strain>
    </source>
</reference>
<dbReference type="InterPro" id="IPR009057">
    <property type="entry name" value="Homeodomain-like_sf"/>
</dbReference>
<evidence type="ECO:0000259" key="3">
    <source>
        <dbReference type="Pfam" id="PF00046"/>
    </source>
</evidence>
<feature type="domain" description="Homeobox" evidence="3">
    <location>
        <begin position="2"/>
        <end position="36"/>
    </location>
</feature>
<comment type="subcellular location">
    <subcellularLocation>
        <location evidence="1 2">Nucleus</location>
    </subcellularLocation>
</comment>
<sequence>MQVHWLETEFRCHRYVSPERRAGLAAILGLSQQQVSKFGSKIDDTKQNSAKECSKATFNSCRQTITKLQYTRRR</sequence>
<evidence type="ECO:0000256" key="2">
    <source>
        <dbReference type="RuleBase" id="RU000682"/>
    </source>
</evidence>
<dbReference type="SUPFAM" id="SSF46689">
    <property type="entry name" value="Homeodomain-like"/>
    <property type="match status" value="1"/>
</dbReference>
<organism evidence="4 5">
    <name type="scientific">Panagrellus redivivus</name>
    <name type="common">Microworm</name>
    <dbReference type="NCBI Taxonomy" id="6233"/>
    <lineage>
        <taxon>Eukaryota</taxon>
        <taxon>Metazoa</taxon>
        <taxon>Ecdysozoa</taxon>
        <taxon>Nematoda</taxon>
        <taxon>Chromadorea</taxon>
        <taxon>Rhabditida</taxon>
        <taxon>Tylenchina</taxon>
        <taxon>Panagrolaimomorpha</taxon>
        <taxon>Panagrolaimoidea</taxon>
        <taxon>Panagrolaimidae</taxon>
        <taxon>Panagrellus</taxon>
    </lineage>
</organism>
<keyword evidence="2" id="KW-0238">DNA-binding</keyword>
<dbReference type="GO" id="GO:0005634">
    <property type="term" value="C:nucleus"/>
    <property type="evidence" value="ECO:0007669"/>
    <property type="project" value="UniProtKB-SubCell"/>
</dbReference>